<protein>
    <submittedName>
        <fullName evidence="2">Chromatin associated protein KTI12</fullName>
    </submittedName>
</protein>
<sequence>MMSFLLITGLPSSGKSTIINRISDHMTQKGIKVVIIREEDCDGFSRASYNDSKKEKQWRSSIRRDVSRNLDKGTLVICDGLNYVKGYRYELFTQAKNNKATFAVAYINAEVDTCKKLNDFEKKYSDEKIDELASRYEVPDATKRWDSPLITIDISDSNLPQEVEIDFDQIYSLLFETVASKPNLCTVEAVEHSESSFKNAEIITHEINTEVCKNQKNVHYGGKLQIPHAEKELIVKKHRSPAELNRLRFQFLNIAKTRTGLQAVGDLYVDFLNSVA</sequence>
<name>A0AC34F0D5_9BILA</name>
<dbReference type="Proteomes" id="UP000887579">
    <property type="component" value="Unplaced"/>
</dbReference>
<accession>A0AC34F0D5</accession>
<evidence type="ECO:0000313" key="1">
    <source>
        <dbReference type="Proteomes" id="UP000887579"/>
    </source>
</evidence>
<reference evidence="2" key="1">
    <citation type="submission" date="2022-11" db="UniProtKB">
        <authorList>
            <consortium name="WormBaseParasite"/>
        </authorList>
    </citation>
    <scope>IDENTIFICATION</scope>
</reference>
<evidence type="ECO:0000313" key="2">
    <source>
        <dbReference type="WBParaSite" id="ES5_v2.g10451.t1"/>
    </source>
</evidence>
<organism evidence="1 2">
    <name type="scientific">Panagrolaimus sp. ES5</name>
    <dbReference type="NCBI Taxonomy" id="591445"/>
    <lineage>
        <taxon>Eukaryota</taxon>
        <taxon>Metazoa</taxon>
        <taxon>Ecdysozoa</taxon>
        <taxon>Nematoda</taxon>
        <taxon>Chromadorea</taxon>
        <taxon>Rhabditida</taxon>
        <taxon>Tylenchina</taxon>
        <taxon>Panagrolaimomorpha</taxon>
        <taxon>Panagrolaimoidea</taxon>
        <taxon>Panagrolaimidae</taxon>
        <taxon>Panagrolaimus</taxon>
    </lineage>
</organism>
<dbReference type="WBParaSite" id="ES5_v2.g10451.t1">
    <property type="protein sequence ID" value="ES5_v2.g10451.t1"/>
    <property type="gene ID" value="ES5_v2.g10451"/>
</dbReference>
<proteinExistence type="predicted"/>